<feature type="region of interest" description="Disordered" evidence="1">
    <location>
        <begin position="20"/>
        <end position="47"/>
    </location>
</feature>
<organism evidence="3 4">
    <name type="scientific">Rhodocista pekingensis</name>
    <dbReference type="NCBI Taxonomy" id="201185"/>
    <lineage>
        <taxon>Bacteria</taxon>
        <taxon>Pseudomonadati</taxon>
        <taxon>Pseudomonadota</taxon>
        <taxon>Alphaproteobacteria</taxon>
        <taxon>Rhodospirillales</taxon>
        <taxon>Azospirillaceae</taxon>
        <taxon>Rhodocista</taxon>
    </lineage>
</organism>
<name>A0ABW2KQJ7_9PROT</name>
<evidence type="ECO:0000256" key="2">
    <source>
        <dbReference type="SAM" id="SignalP"/>
    </source>
</evidence>
<evidence type="ECO:0000313" key="4">
    <source>
        <dbReference type="Proteomes" id="UP001596456"/>
    </source>
</evidence>
<gene>
    <name evidence="3" type="ORF">ACFQPS_00115</name>
</gene>
<keyword evidence="2" id="KW-0732">Signal</keyword>
<feature type="region of interest" description="Disordered" evidence="1">
    <location>
        <begin position="77"/>
        <end position="116"/>
    </location>
</feature>
<feature type="signal peptide" evidence="2">
    <location>
        <begin position="1"/>
        <end position="24"/>
    </location>
</feature>
<dbReference type="Proteomes" id="UP001596456">
    <property type="component" value="Unassembled WGS sequence"/>
</dbReference>
<dbReference type="RefSeq" id="WP_377355394.1">
    <property type="nucleotide sequence ID" value="NZ_JBHTCM010000003.1"/>
</dbReference>
<accession>A0ABW2KQJ7</accession>
<evidence type="ECO:0000313" key="3">
    <source>
        <dbReference type="EMBL" id="MFC7331551.1"/>
    </source>
</evidence>
<dbReference type="EMBL" id="JBHTCM010000003">
    <property type="protein sequence ID" value="MFC7331551.1"/>
    <property type="molecule type" value="Genomic_DNA"/>
</dbReference>
<comment type="caution">
    <text evidence="3">The sequence shown here is derived from an EMBL/GenBank/DDBJ whole genome shotgun (WGS) entry which is preliminary data.</text>
</comment>
<protein>
    <submittedName>
        <fullName evidence="3">Uncharacterized protein</fullName>
    </submittedName>
</protein>
<proteinExistence type="predicted"/>
<reference evidence="4" key="1">
    <citation type="journal article" date="2019" name="Int. J. Syst. Evol. Microbiol.">
        <title>The Global Catalogue of Microorganisms (GCM) 10K type strain sequencing project: providing services to taxonomists for standard genome sequencing and annotation.</title>
        <authorList>
            <consortium name="The Broad Institute Genomics Platform"/>
            <consortium name="The Broad Institute Genome Sequencing Center for Infectious Disease"/>
            <person name="Wu L."/>
            <person name="Ma J."/>
        </authorList>
    </citation>
    <scope>NUCLEOTIDE SEQUENCE [LARGE SCALE GENOMIC DNA]</scope>
    <source>
        <strain evidence="4">CGMCC 1.16275</strain>
    </source>
</reference>
<evidence type="ECO:0000256" key="1">
    <source>
        <dbReference type="SAM" id="MobiDB-lite"/>
    </source>
</evidence>
<keyword evidence="4" id="KW-1185">Reference proteome</keyword>
<feature type="chain" id="PRO_5046243087" evidence="2">
    <location>
        <begin position="25"/>
        <end position="116"/>
    </location>
</feature>
<sequence length="116" mass="12944">MRLRNWMTGAALAALFLLPGPARAQGTPPPAGAPQAPGSDAAEEPPEEIVIIGRRRPTPDFQEQYEFHKAEFERLRQIYEEPPPPPRYSPGERKLRVQESISSTLPGKPTLLDRAY</sequence>